<accession>A0ABT1D5K1</accession>
<feature type="domain" description="MOSC" evidence="1">
    <location>
        <begin position="25"/>
        <end position="161"/>
    </location>
</feature>
<reference evidence="2 3" key="1">
    <citation type="submission" date="2021-12" db="EMBL/GenBank/DDBJ databases">
        <title>Siccirubricoccus leaddurans sp. nov., a high concentration Zn2+ tolerance bacterium.</title>
        <authorList>
            <person name="Cao Y."/>
        </authorList>
    </citation>
    <scope>NUCLEOTIDE SEQUENCE [LARGE SCALE GENOMIC DNA]</scope>
    <source>
        <strain evidence="2 3">KC 17139</strain>
    </source>
</reference>
<evidence type="ECO:0000313" key="3">
    <source>
        <dbReference type="Proteomes" id="UP001523392"/>
    </source>
</evidence>
<name>A0ABT1D5K1_9PROT</name>
<dbReference type="RefSeq" id="WP_252953098.1">
    <property type="nucleotide sequence ID" value="NZ_JAFIRR010000059.1"/>
</dbReference>
<dbReference type="InterPro" id="IPR011037">
    <property type="entry name" value="Pyrv_Knase-like_insert_dom_sf"/>
</dbReference>
<protein>
    <submittedName>
        <fullName evidence="2">MOSC domain-containing protein</fullName>
    </submittedName>
</protein>
<keyword evidence="3" id="KW-1185">Reference proteome</keyword>
<sequence length="161" mass="18139">MPVTPSWLGVVAHLHITARAFLPMRAQEAITLVAGRGIEGDRYMLGIEEGFYSAKPEEGRQITLFEEEALECIRRDHGIELLPEEHRRNVTTRGVPLTHLVGRRFRLGPCLLEATRLSVPCRHIEEILEKPVFDPMINRSGLNCRILEGGVVRVGDAIRPE</sequence>
<dbReference type="Gene3D" id="2.40.33.20">
    <property type="entry name" value="PK beta-barrel domain-like"/>
    <property type="match status" value="1"/>
</dbReference>
<dbReference type="Pfam" id="PF03473">
    <property type="entry name" value="MOSC"/>
    <property type="match status" value="1"/>
</dbReference>
<dbReference type="InterPro" id="IPR052716">
    <property type="entry name" value="MOSC_domain"/>
</dbReference>
<evidence type="ECO:0000313" key="2">
    <source>
        <dbReference type="EMBL" id="MCO6416489.1"/>
    </source>
</evidence>
<evidence type="ECO:0000259" key="1">
    <source>
        <dbReference type="PROSITE" id="PS51340"/>
    </source>
</evidence>
<comment type="caution">
    <text evidence="2">The sequence shown here is derived from an EMBL/GenBank/DDBJ whole genome shotgun (WGS) entry which is preliminary data.</text>
</comment>
<dbReference type="EMBL" id="JAFIRR010000059">
    <property type="protein sequence ID" value="MCO6416489.1"/>
    <property type="molecule type" value="Genomic_DNA"/>
</dbReference>
<dbReference type="PROSITE" id="PS51340">
    <property type="entry name" value="MOSC"/>
    <property type="match status" value="1"/>
</dbReference>
<gene>
    <name evidence="2" type="ORF">JYK14_09965</name>
</gene>
<dbReference type="InterPro" id="IPR005302">
    <property type="entry name" value="MoCF_Sase_C"/>
</dbReference>
<proteinExistence type="predicted"/>
<dbReference type="Proteomes" id="UP001523392">
    <property type="component" value="Unassembled WGS sequence"/>
</dbReference>
<organism evidence="2 3">
    <name type="scientific">Siccirubricoccus soli</name>
    <dbReference type="NCBI Taxonomy" id="2899147"/>
    <lineage>
        <taxon>Bacteria</taxon>
        <taxon>Pseudomonadati</taxon>
        <taxon>Pseudomonadota</taxon>
        <taxon>Alphaproteobacteria</taxon>
        <taxon>Acetobacterales</taxon>
        <taxon>Roseomonadaceae</taxon>
        <taxon>Siccirubricoccus</taxon>
    </lineage>
</organism>
<dbReference type="PANTHER" id="PTHR36930">
    <property type="entry name" value="METAL-SULFUR CLUSTER BIOSYNTHESIS PROTEINS YUAD-RELATED"/>
    <property type="match status" value="1"/>
</dbReference>
<dbReference type="SUPFAM" id="SSF50800">
    <property type="entry name" value="PK beta-barrel domain-like"/>
    <property type="match status" value="1"/>
</dbReference>
<dbReference type="PANTHER" id="PTHR36930:SF1">
    <property type="entry name" value="MOSC DOMAIN-CONTAINING PROTEIN"/>
    <property type="match status" value="1"/>
</dbReference>